<keyword evidence="2 4" id="KW-0560">Oxidoreductase</keyword>
<dbReference type="Gene3D" id="3.40.309.10">
    <property type="entry name" value="Aldehyde Dehydrogenase, Chain A, domain 2"/>
    <property type="match status" value="1"/>
</dbReference>
<dbReference type="STRING" id="134849.SAMN05443668_10427"/>
<dbReference type="InterPro" id="IPR016161">
    <property type="entry name" value="Ald_DH/histidinol_DH"/>
</dbReference>
<reference evidence="6 7" key="1">
    <citation type="submission" date="2016-11" db="EMBL/GenBank/DDBJ databases">
        <authorList>
            <person name="Jaros S."/>
            <person name="Januszkiewicz K."/>
            <person name="Wedrychowicz H."/>
        </authorList>
    </citation>
    <scope>NUCLEOTIDE SEQUENCE [LARGE SCALE GENOMIC DNA]</scope>
    <source>
        <strain evidence="6 7">DSM 46144</strain>
    </source>
</reference>
<proteinExistence type="inferred from homology"/>
<evidence type="ECO:0000313" key="6">
    <source>
        <dbReference type="EMBL" id="SHN23969.1"/>
    </source>
</evidence>
<organism evidence="6 7">
    <name type="scientific">Cryptosporangium aurantiacum</name>
    <dbReference type="NCBI Taxonomy" id="134849"/>
    <lineage>
        <taxon>Bacteria</taxon>
        <taxon>Bacillati</taxon>
        <taxon>Actinomycetota</taxon>
        <taxon>Actinomycetes</taxon>
        <taxon>Cryptosporangiales</taxon>
        <taxon>Cryptosporangiaceae</taxon>
        <taxon>Cryptosporangium</taxon>
    </lineage>
</organism>
<dbReference type="RefSeq" id="WP_073257388.1">
    <property type="nucleotide sequence ID" value="NZ_FRCS01000004.1"/>
</dbReference>
<dbReference type="PANTHER" id="PTHR42991:SF1">
    <property type="entry name" value="ALDEHYDE DEHYDROGENASE"/>
    <property type="match status" value="1"/>
</dbReference>
<keyword evidence="7" id="KW-1185">Reference proteome</keyword>
<feature type="domain" description="Aldehyde dehydrogenase" evidence="5">
    <location>
        <begin position="24"/>
        <end position="479"/>
    </location>
</feature>
<name>A0A1M7Q198_9ACTN</name>
<evidence type="ECO:0000313" key="7">
    <source>
        <dbReference type="Proteomes" id="UP000184440"/>
    </source>
</evidence>
<dbReference type="InterPro" id="IPR016162">
    <property type="entry name" value="Ald_DH_N"/>
</dbReference>
<dbReference type="InterPro" id="IPR015590">
    <property type="entry name" value="Aldehyde_DH_dom"/>
</dbReference>
<dbReference type="GO" id="GO:0008911">
    <property type="term" value="F:lactaldehyde dehydrogenase (NAD+) activity"/>
    <property type="evidence" value="ECO:0007669"/>
    <property type="project" value="TreeGrafter"/>
</dbReference>
<dbReference type="EMBL" id="FRCS01000004">
    <property type="protein sequence ID" value="SHN23969.1"/>
    <property type="molecule type" value="Genomic_DNA"/>
</dbReference>
<feature type="active site" evidence="3">
    <location>
        <position position="259"/>
    </location>
</feature>
<evidence type="ECO:0000256" key="3">
    <source>
        <dbReference type="PROSITE-ProRule" id="PRU10007"/>
    </source>
</evidence>
<dbReference type="Pfam" id="PF00171">
    <property type="entry name" value="Aldedh"/>
    <property type="match status" value="1"/>
</dbReference>
<evidence type="ECO:0000256" key="1">
    <source>
        <dbReference type="ARBA" id="ARBA00009986"/>
    </source>
</evidence>
<dbReference type="InterPro" id="IPR029510">
    <property type="entry name" value="Ald_DH_CS_GLU"/>
</dbReference>
<evidence type="ECO:0000256" key="4">
    <source>
        <dbReference type="RuleBase" id="RU003345"/>
    </source>
</evidence>
<evidence type="ECO:0000259" key="5">
    <source>
        <dbReference type="Pfam" id="PF00171"/>
    </source>
</evidence>
<evidence type="ECO:0000256" key="2">
    <source>
        <dbReference type="ARBA" id="ARBA00023002"/>
    </source>
</evidence>
<accession>A0A1M7Q198</accession>
<dbReference type="PANTHER" id="PTHR42991">
    <property type="entry name" value="ALDEHYDE DEHYDROGENASE"/>
    <property type="match status" value="1"/>
</dbReference>
<comment type="similarity">
    <text evidence="1 4">Belongs to the aldehyde dehydrogenase family.</text>
</comment>
<dbReference type="InterPro" id="IPR016163">
    <property type="entry name" value="Ald_DH_C"/>
</dbReference>
<dbReference type="Gene3D" id="3.40.605.10">
    <property type="entry name" value="Aldehyde Dehydrogenase, Chain A, domain 1"/>
    <property type="match status" value="1"/>
</dbReference>
<dbReference type="InterPro" id="IPR051020">
    <property type="entry name" value="ALDH-related_metabolic_enz"/>
</dbReference>
<dbReference type="Proteomes" id="UP000184440">
    <property type="component" value="Unassembled WGS sequence"/>
</dbReference>
<dbReference type="AlphaFoldDB" id="A0A1M7Q198"/>
<dbReference type="SUPFAM" id="SSF53720">
    <property type="entry name" value="ALDH-like"/>
    <property type="match status" value="1"/>
</dbReference>
<sequence length="491" mass="50802">MSSLLVRGENSEPVLVGSFLGGKWVTDGPTIERVGPYLRTVVSRARIAASGDVPAAGRYARRAARTIAGLAPATRADILDRAASVAAAHRDDVARLIALELGKPVKDGRGEMDRVADTFRVCASEARQIGGEVLPVAGFARGVGNTALTYRAPTGVTLAITPFNAPANLLAHKLGASFAAGNTTIVKAPPQAPAVSAAIVAILLEAGAPPEAVQLLHGGGEVGAALCAVPEVSVVSFTGGAATGAAVARAAGAKRLVLELGGNAATIVCADADVARAASVCAKTGYSNSGQSCISVQRVYVHRSRFDEFLDAFRTGVAALRVGDPLDPATDVGSMVDDDAAERVVRWSREAAEDGATIVCGGTRDGATAAPTIVADPPRSASVVTEEIFGALVAVLPFDAVDEVIEECNRSRYGLQAGLFTTDIRTIMTAWRELEVGGLIVNGSSNYRLDHVPFGGVKDSGFGRETPRSMIEDYTVVKTLTLRDLSIWGES</sequence>
<dbReference type="OrthoDB" id="6882680at2"/>
<dbReference type="PROSITE" id="PS00687">
    <property type="entry name" value="ALDEHYDE_DEHYDR_GLU"/>
    <property type="match status" value="1"/>
</dbReference>
<protein>
    <submittedName>
        <fullName evidence="6">Acyl-CoA reductase</fullName>
    </submittedName>
</protein>
<gene>
    <name evidence="6" type="ORF">SAMN05443668_10427</name>
</gene>